<protein>
    <recommendedName>
        <fullName evidence="9">Protein translocase subunit SecY</fullName>
    </recommendedName>
</protein>
<feature type="transmembrane region" description="Helical" evidence="9">
    <location>
        <begin position="160"/>
        <end position="181"/>
    </location>
</feature>
<dbReference type="Gene3D" id="1.10.3370.10">
    <property type="entry name" value="SecY subunit domain"/>
    <property type="match status" value="1"/>
</dbReference>
<evidence type="ECO:0000313" key="12">
    <source>
        <dbReference type="Proteomes" id="UP001214250"/>
    </source>
</evidence>
<comment type="caution">
    <text evidence="9">Lacks conserved residue(s) required for the propagation of feature annotation.</text>
</comment>
<organism evidence="11 12">
    <name type="scientific">Lentisphaera profundi</name>
    <dbReference type="NCBI Taxonomy" id="1658616"/>
    <lineage>
        <taxon>Bacteria</taxon>
        <taxon>Pseudomonadati</taxon>
        <taxon>Lentisphaerota</taxon>
        <taxon>Lentisphaeria</taxon>
        <taxon>Lentisphaerales</taxon>
        <taxon>Lentisphaeraceae</taxon>
        <taxon>Lentisphaera</taxon>
    </lineage>
</organism>
<dbReference type="Pfam" id="PF00344">
    <property type="entry name" value="SecY"/>
    <property type="match status" value="1"/>
</dbReference>
<feature type="transmembrane region" description="Helical" evidence="9">
    <location>
        <begin position="225"/>
        <end position="245"/>
    </location>
</feature>
<reference evidence="11 12" key="1">
    <citation type="submission" date="2023-02" db="EMBL/GenBank/DDBJ databases">
        <title>Genome sequence of Lentisphaera profundi SAORIC-696.</title>
        <authorList>
            <person name="Kim e."/>
            <person name="Cho J.-C."/>
            <person name="Choi A."/>
            <person name="Kang I."/>
        </authorList>
    </citation>
    <scope>NUCLEOTIDE SEQUENCE [LARGE SCALE GENOMIC DNA]</scope>
    <source>
        <strain evidence="11 12">SAORIC-696</strain>
    </source>
</reference>
<evidence type="ECO:0000256" key="1">
    <source>
        <dbReference type="ARBA" id="ARBA00004141"/>
    </source>
</evidence>
<dbReference type="PRINTS" id="PR00303">
    <property type="entry name" value="SECYTRNLCASE"/>
</dbReference>
<feature type="transmembrane region" description="Helical" evidence="9">
    <location>
        <begin position="120"/>
        <end position="140"/>
    </location>
</feature>
<dbReference type="NCBIfam" id="TIGR00967">
    <property type="entry name" value="3a0501s007"/>
    <property type="match status" value="1"/>
</dbReference>
<dbReference type="PROSITE" id="PS00756">
    <property type="entry name" value="SECY_2"/>
    <property type="match status" value="1"/>
</dbReference>
<keyword evidence="7 9" id="KW-0811">Translocation</keyword>
<dbReference type="InterPro" id="IPR023201">
    <property type="entry name" value="SecY_dom_sf"/>
</dbReference>
<dbReference type="InterPro" id="IPR030659">
    <property type="entry name" value="SecY_CS"/>
</dbReference>
<gene>
    <name evidence="9 11" type="primary">secY</name>
    <name evidence="11" type="ORF">PQO03_20930</name>
</gene>
<keyword evidence="5 9" id="KW-0653">Protein transport</keyword>
<evidence type="ECO:0000313" key="11">
    <source>
        <dbReference type="EMBL" id="WDE98279.1"/>
    </source>
</evidence>
<dbReference type="RefSeq" id="WP_274153153.1">
    <property type="nucleotide sequence ID" value="NZ_CP117812.1"/>
</dbReference>
<keyword evidence="9" id="KW-1003">Cell membrane</keyword>
<comment type="subunit">
    <text evidence="9">Component of the Sec protein translocase complex. Heterotrimer consisting of SecY, SecE and SecG subunits. The heterotrimers can form oligomers, although 1 heterotrimer is thought to be able to translocate proteins. Interacts with the ribosome. Interacts with SecDF, and other proteins may be involved. Interacts with SecA.</text>
</comment>
<sequence length="453" mass="49429">MLSAFRNMLKVQDLRKKLLYTVWIIVLVRVLKNVPIPGIDLTVLSDIMESIKSQSESANKLVGMANVFSGGALQKLAIGVLGIMPYITASIIMQLMTPVFPNLEKLQKDGSHGRQKLNQYTRYMTIVICAVQSCMMAIAMHTPSKLLGVAGFDNLVTDKGTAFVIQTTIIVTAAAILIMWLGEQITDKGLGNGASIIITINVLSSMPQAFAAVYSKYQEGEWNLVQILVVVGILFMVTAATVALVQGMRKIPLKYARDAASRNAMIEKTSYLPLKVNHAGVMPIIFASALMMFPPMIINKIGGSFAQTVAPWFSFGSTAYLIIQGLLILVFTFFWVATQFNPIQIADDLNRSGAFVPGHRPGEPTSKFLNDTMTRITVAGAIFLVILALLPYILMNALGSGSTDFIITQFFGGTSLLIMVGVVLQTMQQIEVQLVQNNYDGFITGGRLRSRKG</sequence>
<feature type="transmembrane region" description="Helical" evidence="9">
    <location>
        <begin position="318"/>
        <end position="337"/>
    </location>
</feature>
<keyword evidence="4 9" id="KW-0812">Transmembrane</keyword>
<evidence type="ECO:0000256" key="8">
    <source>
        <dbReference type="ARBA" id="ARBA00023136"/>
    </source>
</evidence>
<comment type="similarity">
    <text evidence="2 9 10">Belongs to the SecY/SEC61-alpha family.</text>
</comment>
<dbReference type="EMBL" id="CP117812">
    <property type="protein sequence ID" value="WDE98279.1"/>
    <property type="molecule type" value="Genomic_DNA"/>
</dbReference>
<dbReference type="InterPro" id="IPR026593">
    <property type="entry name" value="SecY"/>
</dbReference>
<evidence type="ECO:0000256" key="5">
    <source>
        <dbReference type="ARBA" id="ARBA00022927"/>
    </source>
</evidence>
<evidence type="ECO:0000256" key="7">
    <source>
        <dbReference type="ARBA" id="ARBA00023010"/>
    </source>
</evidence>
<dbReference type="PANTHER" id="PTHR10906">
    <property type="entry name" value="SECY/SEC61-ALPHA FAMILY MEMBER"/>
    <property type="match status" value="1"/>
</dbReference>
<feature type="transmembrane region" description="Helical" evidence="9">
    <location>
        <begin position="376"/>
        <end position="394"/>
    </location>
</feature>
<evidence type="ECO:0000256" key="3">
    <source>
        <dbReference type="ARBA" id="ARBA00022448"/>
    </source>
</evidence>
<keyword evidence="8 9" id="KW-0472">Membrane</keyword>
<evidence type="ECO:0000256" key="9">
    <source>
        <dbReference type="HAMAP-Rule" id="MF_01465"/>
    </source>
</evidence>
<feature type="transmembrane region" description="Helical" evidence="9">
    <location>
        <begin position="279"/>
        <end position="298"/>
    </location>
</feature>
<dbReference type="Proteomes" id="UP001214250">
    <property type="component" value="Chromosome 2"/>
</dbReference>
<evidence type="ECO:0000256" key="10">
    <source>
        <dbReference type="RuleBase" id="RU004349"/>
    </source>
</evidence>
<feature type="transmembrane region" description="Helical" evidence="9">
    <location>
        <begin position="193"/>
        <end position="213"/>
    </location>
</feature>
<feature type="transmembrane region" description="Helical" evidence="9">
    <location>
        <begin position="406"/>
        <end position="424"/>
    </location>
</feature>
<keyword evidence="3 9" id="KW-0813">Transport</keyword>
<dbReference type="PIRSF" id="PIRSF004557">
    <property type="entry name" value="SecY"/>
    <property type="match status" value="1"/>
</dbReference>
<keyword evidence="12" id="KW-1185">Reference proteome</keyword>
<evidence type="ECO:0000256" key="6">
    <source>
        <dbReference type="ARBA" id="ARBA00022989"/>
    </source>
</evidence>
<comment type="function">
    <text evidence="9">The central subunit of the protein translocation channel SecYEG. Consists of two halves formed by TMs 1-5 and 6-10. These two domains form a lateral gate at the front which open onto the bilayer between TMs 2 and 7, and are clamped together by SecE at the back. The channel is closed by both a pore ring composed of hydrophobic SecY resides and a short helix (helix 2A) on the extracellular side of the membrane which forms a plug. The plug probably moves laterally to allow the channel to open. The ring and the pore may move independently.</text>
</comment>
<evidence type="ECO:0000256" key="2">
    <source>
        <dbReference type="ARBA" id="ARBA00005751"/>
    </source>
</evidence>
<keyword evidence="6 9" id="KW-1133">Transmembrane helix</keyword>
<accession>A0ABY7VYC9</accession>
<dbReference type="InterPro" id="IPR002208">
    <property type="entry name" value="SecY/SEC61-alpha"/>
</dbReference>
<dbReference type="SUPFAM" id="SSF103491">
    <property type="entry name" value="Preprotein translocase SecY subunit"/>
    <property type="match status" value="1"/>
</dbReference>
<dbReference type="HAMAP" id="MF_01465">
    <property type="entry name" value="SecY"/>
    <property type="match status" value="1"/>
</dbReference>
<name>A0ABY7VYC9_9BACT</name>
<proteinExistence type="inferred from homology"/>
<comment type="subcellular location">
    <subcellularLocation>
        <location evidence="9">Cell membrane</location>
        <topology evidence="9">Multi-pass membrane protein</topology>
    </subcellularLocation>
    <subcellularLocation>
        <location evidence="1">Membrane</location>
        <topology evidence="1">Multi-pass membrane protein</topology>
    </subcellularLocation>
</comment>
<evidence type="ECO:0000256" key="4">
    <source>
        <dbReference type="ARBA" id="ARBA00022692"/>
    </source>
</evidence>
<feature type="transmembrane region" description="Helical" evidence="9">
    <location>
        <begin position="76"/>
        <end position="100"/>
    </location>
</feature>